<evidence type="ECO:0000256" key="2">
    <source>
        <dbReference type="ARBA" id="ARBA00009329"/>
    </source>
</evidence>
<dbReference type="GO" id="GO:0000166">
    <property type="term" value="F:nucleotide binding"/>
    <property type="evidence" value="ECO:0007669"/>
    <property type="project" value="InterPro"/>
</dbReference>
<keyword evidence="3" id="KW-0378">Hydrolase</keyword>
<evidence type="ECO:0000313" key="9">
    <source>
        <dbReference type="Proteomes" id="UP000250369"/>
    </source>
</evidence>
<dbReference type="EMBL" id="QMFB01000046">
    <property type="protein sequence ID" value="RAV09933.1"/>
    <property type="molecule type" value="Genomic_DNA"/>
</dbReference>
<evidence type="ECO:0000313" key="8">
    <source>
        <dbReference type="EMBL" id="RAV09933.1"/>
    </source>
</evidence>
<evidence type="ECO:0000259" key="7">
    <source>
        <dbReference type="Pfam" id="PF21252"/>
    </source>
</evidence>
<dbReference type="SUPFAM" id="SSF51735">
    <property type="entry name" value="NAD(P)-binding Rossmann-fold domains"/>
    <property type="match status" value="1"/>
</dbReference>
<gene>
    <name evidence="8" type="ORF">DQG23_38795</name>
</gene>
<evidence type="ECO:0000259" key="6">
    <source>
        <dbReference type="Pfam" id="PF01408"/>
    </source>
</evidence>
<dbReference type="AlphaFoldDB" id="A0A329LTN1"/>
<dbReference type="RefSeq" id="WP_113036415.1">
    <property type="nucleotide sequence ID" value="NZ_QMFB01000046.1"/>
</dbReference>
<organism evidence="8 9">
    <name type="scientific">Paenibacillus contaminans</name>
    <dbReference type="NCBI Taxonomy" id="450362"/>
    <lineage>
        <taxon>Bacteria</taxon>
        <taxon>Bacillati</taxon>
        <taxon>Bacillota</taxon>
        <taxon>Bacilli</taxon>
        <taxon>Bacillales</taxon>
        <taxon>Paenibacillaceae</taxon>
        <taxon>Paenibacillus</taxon>
    </lineage>
</organism>
<feature type="domain" description="Gfo/Idh/MocA-like oxidoreductase N-terminal" evidence="6">
    <location>
        <begin position="6"/>
        <end position="122"/>
    </location>
</feature>
<name>A0A329LTN1_9BACL</name>
<protein>
    <submittedName>
        <fullName evidence="8">Uncharacterized protein</fullName>
    </submittedName>
</protein>
<dbReference type="Pfam" id="PF21252">
    <property type="entry name" value="Glyco_hydro_109_C"/>
    <property type="match status" value="1"/>
</dbReference>
<evidence type="ECO:0000256" key="1">
    <source>
        <dbReference type="ARBA" id="ARBA00001911"/>
    </source>
</evidence>
<dbReference type="Proteomes" id="UP000250369">
    <property type="component" value="Unassembled WGS sequence"/>
</dbReference>
<comment type="caution">
    <text evidence="8">The sequence shown here is derived from an EMBL/GenBank/DDBJ whole genome shotgun (WGS) entry which is preliminary data.</text>
</comment>
<dbReference type="InterPro" id="IPR050463">
    <property type="entry name" value="Gfo/Idh/MocA_oxidrdct_glycsds"/>
</dbReference>
<proteinExistence type="inferred from homology"/>
<dbReference type="PANTHER" id="PTHR43818">
    <property type="entry name" value="BCDNA.GH03377"/>
    <property type="match status" value="1"/>
</dbReference>
<feature type="domain" description="Glycosyl hydrolase 109 C-terminal" evidence="7">
    <location>
        <begin position="133"/>
        <end position="285"/>
    </location>
</feature>
<reference evidence="8 9" key="1">
    <citation type="journal article" date="2009" name="Int. J. Syst. Evol. Microbiol.">
        <title>Paenibacillus contaminans sp. nov., isolated from a contaminated laboratory plate.</title>
        <authorList>
            <person name="Chou J.H."/>
            <person name="Lee J.H."/>
            <person name="Lin M.C."/>
            <person name="Chang P.S."/>
            <person name="Arun A.B."/>
            <person name="Young C.C."/>
            <person name="Chen W.M."/>
        </authorList>
    </citation>
    <scope>NUCLEOTIDE SEQUENCE [LARGE SCALE GENOMIC DNA]</scope>
    <source>
        <strain evidence="8 9">CKOBP-6</strain>
    </source>
</reference>
<dbReference type="PANTHER" id="PTHR43818:SF1">
    <property type="entry name" value="GLYCOSYL HYDROLASE FAMILY 109 PROTEIN"/>
    <property type="match status" value="1"/>
</dbReference>
<sequence>MSKNVRLAVVGGGRGATFGRVLANLSDKAELAAVCDLNEAVLKQWKAEYPQVRVYDDYLKLLDDPQIDAVFLATPLFIHARQAIQALRAGKHVMSEVIAAHTLEDCWELAETARQTDRTYMMAENYCFMRPNMMVKNMMEHGLFGDAVHVEGGYIHDIRVLTHDKSGTLTWRGDLLKEYNGNTYPTHSLGPVAQWLGINRDGGDELDSLTTFVSGSAAAEAYYRELFGERHPGAGDGFWRQGDSAVSLIRTKKGVLITLRFDVQSARPHNMTHYALQGTKGAYLSPRHDGESPLVWLSGRSPGLSPDGSAEWEPLWNYAGEWEHPLWKERGHLAEQAGHGGGDYFVLHEFVSAILENRKPAVDVIDAVAWSSVFPLSVQSVAAGGVPVSFPDFRKPRISGKG</sequence>
<comment type="similarity">
    <text evidence="2">Belongs to the Gfo/Idh/MocA family. Glycosyl hydrolase 109 subfamily.</text>
</comment>
<accession>A0A329LTN1</accession>
<dbReference type="GO" id="GO:0016798">
    <property type="term" value="F:hydrolase activity, acting on glycosyl bonds"/>
    <property type="evidence" value="ECO:0007669"/>
    <property type="project" value="UniProtKB-KW"/>
</dbReference>
<dbReference type="InterPro" id="IPR036291">
    <property type="entry name" value="NAD(P)-bd_dom_sf"/>
</dbReference>
<evidence type="ECO:0000256" key="5">
    <source>
        <dbReference type="ARBA" id="ARBA00023295"/>
    </source>
</evidence>
<evidence type="ECO:0000256" key="3">
    <source>
        <dbReference type="ARBA" id="ARBA00022801"/>
    </source>
</evidence>
<evidence type="ECO:0000256" key="4">
    <source>
        <dbReference type="ARBA" id="ARBA00023027"/>
    </source>
</evidence>
<keyword evidence="5" id="KW-0326">Glycosidase</keyword>
<dbReference type="OrthoDB" id="9771072at2"/>
<dbReference type="Gene3D" id="3.40.50.720">
    <property type="entry name" value="NAD(P)-binding Rossmann-like Domain"/>
    <property type="match status" value="1"/>
</dbReference>
<dbReference type="InterPro" id="IPR049303">
    <property type="entry name" value="Glyco_hydro_109_C"/>
</dbReference>
<dbReference type="InterPro" id="IPR000683">
    <property type="entry name" value="Gfo/Idh/MocA-like_OxRdtase_N"/>
</dbReference>
<keyword evidence="4" id="KW-0520">NAD</keyword>
<comment type="cofactor">
    <cofactor evidence="1">
        <name>NAD(+)</name>
        <dbReference type="ChEBI" id="CHEBI:57540"/>
    </cofactor>
</comment>
<dbReference type="Gene3D" id="3.30.360.10">
    <property type="entry name" value="Dihydrodipicolinate Reductase, domain 2"/>
    <property type="match status" value="1"/>
</dbReference>
<keyword evidence="9" id="KW-1185">Reference proteome</keyword>
<dbReference type="Pfam" id="PF01408">
    <property type="entry name" value="GFO_IDH_MocA"/>
    <property type="match status" value="1"/>
</dbReference>